<name>A0A8K0JJT0_9TREE</name>
<dbReference type="Proteomes" id="UP000812966">
    <property type="component" value="Unassembled WGS sequence"/>
</dbReference>
<dbReference type="AlphaFoldDB" id="A0A8K0JJT0"/>
<gene>
    <name evidence="7" type="ORF">FFLO_05023</name>
</gene>
<dbReference type="Pfam" id="PF04082">
    <property type="entry name" value="Fungal_trans"/>
    <property type="match status" value="1"/>
</dbReference>
<evidence type="ECO:0000256" key="3">
    <source>
        <dbReference type="ARBA" id="ARBA00023015"/>
    </source>
</evidence>
<reference evidence="7" key="1">
    <citation type="submission" date="2020-04" db="EMBL/GenBank/DDBJ databases">
        <title>Analysis of mating type loci in Filobasidium floriforme.</title>
        <authorList>
            <person name="Nowrousian M."/>
        </authorList>
    </citation>
    <scope>NUCLEOTIDE SEQUENCE</scope>
    <source>
        <strain evidence="7">CBS 6242</strain>
    </source>
</reference>
<evidence type="ECO:0000259" key="6">
    <source>
        <dbReference type="Pfam" id="PF04082"/>
    </source>
</evidence>
<dbReference type="PANTHER" id="PTHR47338">
    <property type="entry name" value="ZN(II)2CYS6 TRANSCRIPTION FACTOR (EUROFUNG)-RELATED"/>
    <property type="match status" value="1"/>
</dbReference>
<comment type="caution">
    <text evidence="7">The sequence shown here is derived from an EMBL/GenBank/DDBJ whole genome shotgun (WGS) entry which is preliminary data.</text>
</comment>
<comment type="subcellular location">
    <subcellularLocation>
        <location evidence="1">Nucleus</location>
    </subcellularLocation>
</comment>
<evidence type="ECO:0000256" key="2">
    <source>
        <dbReference type="ARBA" id="ARBA00022723"/>
    </source>
</evidence>
<dbReference type="EMBL" id="JABELV010000118">
    <property type="protein sequence ID" value="KAG7530424.1"/>
    <property type="molecule type" value="Genomic_DNA"/>
</dbReference>
<dbReference type="GO" id="GO:0006351">
    <property type="term" value="P:DNA-templated transcription"/>
    <property type="evidence" value="ECO:0007669"/>
    <property type="project" value="InterPro"/>
</dbReference>
<keyword evidence="8" id="KW-1185">Reference proteome</keyword>
<keyword evidence="3" id="KW-0805">Transcription regulation</keyword>
<keyword evidence="4" id="KW-0804">Transcription</keyword>
<feature type="domain" description="Xylanolytic transcriptional activator regulatory" evidence="6">
    <location>
        <begin position="13"/>
        <end position="221"/>
    </location>
</feature>
<dbReference type="PANTHER" id="PTHR47338:SF7">
    <property type="entry name" value="ZN(II)2CYS6 TRANSCRIPTION FACTOR (EUROFUNG)"/>
    <property type="match status" value="1"/>
</dbReference>
<dbReference type="OrthoDB" id="2563500at2759"/>
<evidence type="ECO:0000313" key="8">
    <source>
        <dbReference type="Proteomes" id="UP000812966"/>
    </source>
</evidence>
<keyword evidence="2" id="KW-0479">Metal-binding</keyword>
<organism evidence="7 8">
    <name type="scientific">Filobasidium floriforme</name>
    <dbReference type="NCBI Taxonomy" id="5210"/>
    <lineage>
        <taxon>Eukaryota</taxon>
        <taxon>Fungi</taxon>
        <taxon>Dikarya</taxon>
        <taxon>Basidiomycota</taxon>
        <taxon>Agaricomycotina</taxon>
        <taxon>Tremellomycetes</taxon>
        <taxon>Filobasidiales</taxon>
        <taxon>Filobasidiaceae</taxon>
        <taxon>Filobasidium</taxon>
    </lineage>
</organism>
<accession>A0A8K0JJT0</accession>
<protein>
    <recommendedName>
        <fullName evidence="6">Xylanolytic transcriptional activator regulatory domain-containing protein</fullName>
    </recommendedName>
</protein>
<evidence type="ECO:0000313" key="7">
    <source>
        <dbReference type="EMBL" id="KAG7530424.1"/>
    </source>
</evidence>
<proteinExistence type="predicted"/>
<evidence type="ECO:0000256" key="4">
    <source>
        <dbReference type="ARBA" id="ARBA00023163"/>
    </source>
</evidence>
<dbReference type="InterPro" id="IPR007219">
    <property type="entry name" value="XnlR_reg_dom"/>
</dbReference>
<dbReference type="CDD" id="cd12148">
    <property type="entry name" value="fungal_TF_MHR"/>
    <property type="match status" value="1"/>
</dbReference>
<keyword evidence="5" id="KW-0539">Nucleus</keyword>
<evidence type="ECO:0000256" key="5">
    <source>
        <dbReference type="ARBA" id="ARBA00023242"/>
    </source>
</evidence>
<dbReference type="GO" id="GO:0005634">
    <property type="term" value="C:nucleus"/>
    <property type="evidence" value="ECO:0007669"/>
    <property type="project" value="UniProtKB-SubCell"/>
</dbReference>
<dbReference type="GO" id="GO:0008270">
    <property type="term" value="F:zinc ion binding"/>
    <property type="evidence" value="ECO:0007669"/>
    <property type="project" value="InterPro"/>
</dbReference>
<dbReference type="GO" id="GO:0003677">
    <property type="term" value="F:DNA binding"/>
    <property type="evidence" value="ECO:0007669"/>
    <property type="project" value="InterPro"/>
</dbReference>
<dbReference type="InterPro" id="IPR050815">
    <property type="entry name" value="TF_fung"/>
</dbReference>
<dbReference type="GO" id="GO:0000981">
    <property type="term" value="F:DNA-binding transcription factor activity, RNA polymerase II-specific"/>
    <property type="evidence" value="ECO:0007669"/>
    <property type="project" value="InterPro"/>
</dbReference>
<sequence length="510" mass="56946">MLEDDAYLARHVDVYFEHVHTTGCYGFLHEPSVREAMSEGRLSRSLALAMCAASTRFLSSTSGKTNSSSGDGAADPDSTGIAMAHRAQVWADEAKRLVFSRLYEYDLDALASLLLQFYHAVANAQFEVVRILASTAARMAVGMNLHVEEQEGEIPSPRGTGTTEQELEWDERPAQIEIRREKKRRIVWACQFFDWITCQGRLEDLALRPGLITVRLPAEDSSFLSGEPSDMPSLEMFDRDLADQTTNGAMDRHNPRSAYIHLMWIRTRVVQYVVGCPRASHPPWLAYSQFQALERELSEWSRRLPASLTLCMSLETSRSTSEPTLNMLLLMLEAWFHEACACLLGIVLPSAGLGGHLSVALPRAMIAVAPDTWLAHARQRCLDHCVAISEPARRGALASLGFAFEDVDFPLLAVESIERRMAWVDAEPVRAFDEEIMLPLAIHLEATFRSAAATRRYFPVVGPLLVAANQMLLHRGFPAMPAVERDLNPDHWYRQTISTVHLEPGIADSS</sequence>
<evidence type="ECO:0000256" key="1">
    <source>
        <dbReference type="ARBA" id="ARBA00004123"/>
    </source>
</evidence>